<name>A0A382YKJ9_9ZZZZ</name>
<accession>A0A382YKJ9</accession>
<feature type="non-terminal residue" evidence="1">
    <location>
        <position position="1"/>
    </location>
</feature>
<organism evidence="1">
    <name type="scientific">marine metagenome</name>
    <dbReference type="NCBI Taxonomy" id="408172"/>
    <lineage>
        <taxon>unclassified sequences</taxon>
        <taxon>metagenomes</taxon>
        <taxon>ecological metagenomes</taxon>
    </lineage>
</organism>
<dbReference type="AlphaFoldDB" id="A0A382YKJ9"/>
<evidence type="ECO:0000313" key="1">
    <source>
        <dbReference type="EMBL" id="SVD83038.1"/>
    </source>
</evidence>
<dbReference type="EMBL" id="UINC01176078">
    <property type="protein sequence ID" value="SVD83038.1"/>
    <property type="molecule type" value="Genomic_DNA"/>
</dbReference>
<gene>
    <name evidence="1" type="ORF">METZ01_LOCUS435892</name>
</gene>
<protein>
    <submittedName>
        <fullName evidence="1">Uncharacterized protein</fullName>
    </submittedName>
</protein>
<sequence>YMPMKENYPEGGYEVDTTPFSPGAAEIMVKECLRALNTVWV</sequence>
<reference evidence="1" key="1">
    <citation type="submission" date="2018-05" db="EMBL/GenBank/DDBJ databases">
        <authorList>
            <person name="Lanie J.A."/>
            <person name="Ng W.-L."/>
            <person name="Kazmierczak K.M."/>
            <person name="Andrzejewski T.M."/>
            <person name="Davidsen T.M."/>
            <person name="Wayne K.J."/>
            <person name="Tettelin H."/>
            <person name="Glass J.I."/>
            <person name="Rusch D."/>
            <person name="Podicherti R."/>
            <person name="Tsui H.-C.T."/>
            <person name="Winkler M.E."/>
        </authorList>
    </citation>
    <scope>NUCLEOTIDE SEQUENCE</scope>
</reference>
<proteinExistence type="predicted"/>